<name>A0AAD7BM11_9AGAR</name>
<accession>A0AAD7BM11</accession>
<evidence type="ECO:0000313" key="2">
    <source>
        <dbReference type="EMBL" id="KAJ7624557.1"/>
    </source>
</evidence>
<feature type="region of interest" description="Disordered" evidence="1">
    <location>
        <begin position="324"/>
        <end position="353"/>
    </location>
</feature>
<dbReference type="EMBL" id="JARKIF010000013">
    <property type="protein sequence ID" value="KAJ7624557.1"/>
    <property type="molecule type" value="Genomic_DNA"/>
</dbReference>
<comment type="caution">
    <text evidence="2">The sequence shown here is derived from an EMBL/GenBank/DDBJ whole genome shotgun (WGS) entry which is preliminary data.</text>
</comment>
<feature type="region of interest" description="Disordered" evidence="1">
    <location>
        <begin position="141"/>
        <end position="163"/>
    </location>
</feature>
<feature type="compositionally biased region" description="Basic residues" evidence="1">
    <location>
        <begin position="234"/>
        <end position="248"/>
    </location>
</feature>
<gene>
    <name evidence="2" type="ORF">FB45DRAFT_869468</name>
</gene>
<dbReference type="Proteomes" id="UP001221142">
    <property type="component" value="Unassembled WGS sequence"/>
</dbReference>
<feature type="region of interest" description="Disordered" evidence="1">
    <location>
        <begin position="216"/>
        <end position="276"/>
    </location>
</feature>
<sequence>MGLADVKPAQILLCLYGYSVSCRVILPSSLSYSYRHCRRRYAPWEKQLLSNEGLAKNAERTRFRHATNLLPFAVSGKRSNELQLILTQSPASTWDTIKPSSTNCNRSIHNLECLLPPPAPGFALHASTVADARSNAKPTILGMSPATGEDQSDTQPPASQIAPHAFSSYPYTARSPFPGHGNILPPGYQDSVPFNVQTDPAASWTQVLAHGQQPSFTSMAIHPGPGVTQDGSRYHNHQVPQRRYRRILPKPDPSHSAPAGEGSSAHHRPRASQSEPYYQQAPFNQTSNCEVADLPNANQLSHRDPLASTPVSILLEMALQSKTRSPNLADALIGPSTKTRELVVSPVRRLSSP</sequence>
<evidence type="ECO:0000313" key="3">
    <source>
        <dbReference type="Proteomes" id="UP001221142"/>
    </source>
</evidence>
<proteinExistence type="predicted"/>
<protein>
    <submittedName>
        <fullName evidence="2">Uncharacterized protein</fullName>
    </submittedName>
</protein>
<organism evidence="2 3">
    <name type="scientific">Roridomyces roridus</name>
    <dbReference type="NCBI Taxonomy" id="1738132"/>
    <lineage>
        <taxon>Eukaryota</taxon>
        <taxon>Fungi</taxon>
        <taxon>Dikarya</taxon>
        <taxon>Basidiomycota</taxon>
        <taxon>Agaricomycotina</taxon>
        <taxon>Agaricomycetes</taxon>
        <taxon>Agaricomycetidae</taxon>
        <taxon>Agaricales</taxon>
        <taxon>Marasmiineae</taxon>
        <taxon>Mycenaceae</taxon>
        <taxon>Roridomyces</taxon>
    </lineage>
</organism>
<keyword evidence="3" id="KW-1185">Reference proteome</keyword>
<dbReference type="AlphaFoldDB" id="A0AAD7BM11"/>
<evidence type="ECO:0000256" key="1">
    <source>
        <dbReference type="SAM" id="MobiDB-lite"/>
    </source>
</evidence>
<reference evidence="2" key="1">
    <citation type="submission" date="2023-03" db="EMBL/GenBank/DDBJ databases">
        <title>Massive genome expansion in bonnet fungi (Mycena s.s.) driven by repeated elements and novel gene families across ecological guilds.</title>
        <authorList>
            <consortium name="Lawrence Berkeley National Laboratory"/>
            <person name="Harder C.B."/>
            <person name="Miyauchi S."/>
            <person name="Viragh M."/>
            <person name="Kuo A."/>
            <person name="Thoen E."/>
            <person name="Andreopoulos B."/>
            <person name="Lu D."/>
            <person name="Skrede I."/>
            <person name="Drula E."/>
            <person name="Henrissat B."/>
            <person name="Morin E."/>
            <person name="Kohler A."/>
            <person name="Barry K."/>
            <person name="LaButti K."/>
            <person name="Morin E."/>
            <person name="Salamov A."/>
            <person name="Lipzen A."/>
            <person name="Mereny Z."/>
            <person name="Hegedus B."/>
            <person name="Baldrian P."/>
            <person name="Stursova M."/>
            <person name="Weitz H."/>
            <person name="Taylor A."/>
            <person name="Grigoriev I.V."/>
            <person name="Nagy L.G."/>
            <person name="Martin F."/>
            <person name="Kauserud H."/>
        </authorList>
    </citation>
    <scope>NUCLEOTIDE SEQUENCE</scope>
    <source>
        <strain evidence="2">9284</strain>
    </source>
</reference>